<feature type="binding site" evidence="8">
    <location>
        <begin position="191"/>
        <end position="195"/>
    </location>
    <ligand>
        <name>GTP</name>
        <dbReference type="ChEBI" id="CHEBI:37565"/>
    </ligand>
</feature>
<evidence type="ECO:0000313" key="12">
    <source>
        <dbReference type="EMBL" id="SFD15986.1"/>
    </source>
</evidence>
<dbReference type="InterPro" id="IPR027417">
    <property type="entry name" value="P-loop_NTPase"/>
</dbReference>
<evidence type="ECO:0000256" key="4">
    <source>
        <dbReference type="ARBA" id="ARBA00022741"/>
    </source>
</evidence>
<dbReference type="GO" id="GO:0005737">
    <property type="term" value="C:cytoplasm"/>
    <property type="evidence" value="ECO:0007669"/>
    <property type="project" value="UniProtKB-SubCell"/>
</dbReference>
<comment type="subcellular location">
    <subcellularLocation>
        <location evidence="8">Cytoplasm</location>
    </subcellularLocation>
</comment>
<feature type="binding site" evidence="8">
    <location>
        <begin position="213"/>
        <end position="216"/>
    </location>
    <ligand>
        <name>GTP</name>
        <dbReference type="ChEBI" id="CHEBI:37565"/>
    </ligand>
</feature>
<keyword evidence="2 8" id="KW-0963">Cytoplasm</keyword>
<dbReference type="Proteomes" id="UP000198611">
    <property type="component" value="Unassembled WGS sequence"/>
</dbReference>
<dbReference type="NCBIfam" id="NF008955">
    <property type="entry name" value="PRK12297.1"/>
    <property type="match status" value="1"/>
</dbReference>
<dbReference type="Gene3D" id="2.70.210.12">
    <property type="entry name" value="GTP1/OBG domain"/>
    <property type="match status" value="1"/>
</dbReference>
<reference evidence="12 13" key="1">
    <citation type="submission" date="2016-10" db="EMBL/GenBank/DDBJ databases">
        <authorList>
            <person name="de Groot N.N."/>
        </authorList>
    </citation>
    <scope>NUCLEOTIDE SEQUENCE [LARGE SCALE GENOMIC DNA]</scope>
    <source>
        <strain evidence="12 13">HL3</strain>
    </source>
</reference>
<evidence type="ECO:0000256" key="1">
    <source>
        <dbReference type="ARBA" id="ARBA00007699"/>
    </source>
</evidence>
<dbReference type="InterPro" id="IPR031167">
    <property type="entry name" value="G_OBG"/>
</dbReference>
<keyword evidence="5 8" id="KW-0378">Hydrolase</keyword>
<dbReference type="FunFam" id="2.70.210.12:FF:000001">
    <property type="entry name" value="GTPase Obg"/>
    <property type="match status" value="1"/>
</dbReference>
<dbReference type="InterPro" id="IPR006073">
    <property type="entry name" value="GTP-bd"/>
</dbReference>
<keyword evidence="13" id="KW-1185">Reference proteome</keyword>
<sequence>MKFVDEAAIRVEAGRGGNGCVSFRREKFIPKGGPDGGDGGDGGSVILEVDPDLNTLVDYRFDRVFRAPAGQQGKGSDRTGASGDDRVLPVPEGTVVTDGDTGEHLGDLTEPGQRLTVALGGRHGVGNTQFKSSTNRAPRQSTPGEEGESRNLRLELKLIADVGLVGLPNSGKSTLLRAISAARPRVADYPFTTLQPHLGVVRLEPHRSFVVADIPGLIEGAGEGAGLGTRFLRHIARTGLLLHVVDLEPAGPGNDPVTAIRTVARELESQGLLAERERWLVFNQADKFVDDEAEVLRDTIVEELGWEGPVFLVSALTGQGTDALCGRIMDHLEARRAELAEPPTTGYDPART</sequence>
<comment type="function">
    <text evidence="8">An essential GTPase which binds GTP, GDP and possibly (p)ppGpp with moderate affinity, with high nucleotide exchange rates and a fairly low GTP hydrolysis rate. Plays a role in control of the cell cycle, stress response, ribosome biogenesis and in those bacteria that undergo differentiation, in morphogenesis control.</text>
</comment>
<comment type="cofactor">
    <cofactor evidence="8">
        <name>Mg(2+)</name>
        <dbReference type="ChEBI" id="CHEBI:18420"/>
    </cofactor>
</comment>
<dbReference type="HAMAP" id="MF_01454">
    <property type="entry name" value="GTPase_Obg"/>
    <property type="match status" value="1"/>
</dbReference>
<keyword evidence="3 8" id="KW-0479">Metal-binding</keyword>
<evidence type="ECO:0000256" key="7">
    <source>
        <dbReference type="ARBA" id="ARBA00023134"/>
    </source>
</evidence>
<feature type="compositionally biased region" description="Polar residues" evidence="9">
    <location>
        <begin position="126"/>
        <end position="143"/>
    </location>
</feature>
<feature type="binding site" evidence="8">
    <location>
        <begin position="283"/>
        <end position="286"/>
    </location>
    <ligand>
        <name>GTP</name>
        <dbReference type="ChEBI" id="CHEBI:37565"/>
    </ligand>
</feature>
<dbReference type="NCBIfam" id="NF008956">
    <property type="entry name" value="PRK12299.1"/>
    <property type="match status" value="1"/>
</dbReference>
<dbReference type="CDD" id="cd01898">
    <property type="entry name" value="Obg"/>
    <property type="match status" value="1"/>
</dbReference>
<feature type="domain" description="Obg" evidence="11">
    <location>
        <begin position="1"/>
        <end position="159"/>
    </location>
</feature>
<dbReference type="PANTHER" id="PTHR11702">
    <property type="entry name" value="DEVELOPMENTALLY REGULATED GTP-BINDING PROTEIN-RELATED"/>
    <property type="match status" value="1"/>
</dbReference>
<evidence type="ECO:0000256" key="9">
    <source>
        <dbReference type="SAM" id="MobiDB-lite"/>
    </source>
</evidence>
<organism evidence="12 13">
    <name type="scientific">Thiohalospira halophila DSM 15071</name>
    <dbReference type="NCBI Taxonomy" id="1123397"/>
    <lineage>
        <taxon>Bacteria</taxon>
        <taxon>Pseudomonadati</taxon>
        <taxon>Pseudomonadota</taxon>
        <taxon>Gammaproteobacteria</taxon>
        <taxon>Thiohalospirales</taxon>
        <taxon>Thiohalospiraceae</taxon>
        <taxon>Thiohalospira</taxon>
    </lineage>
</organism>
<evidence type="ECO:0000256" key="6">
    <source>
        <dbReference type="ARBA" id="ARBA00022842"/>
    </source>
</evidence>
<dbReference type="Pfam" id="PF01018">
    <property type="entry name" value="GTP1_OBG"/>
    <property type="match status" value="1"/>
</dbReference>
<keyword evidence="6 8" id="KW-0460">Magnesium</keyword>
<feature type="binding site" evidence="8">
    <location>
        <position position="193"/>
    </location>
    <ligand>
        <name>Mg(2+)</name>
        <dbReference type="ChEBI" id="CHEBI:18420"/>
    </ligand>
</feature>
<accession>A0A1I1Q1H4</accession>
<dbReference type="NCBIfam" id="TIGR02729">
    <property type="entry name" value="Obg_CgtA"/>
    <property type="match status" value="1"/>
</dbReference>
<feature type="domain" description="OBG-type G" evidence="10">
    <location>
        <begin position="160"/>
        <end position="333"/>
    </location>
</feature>
<dbReference type="InterPro" id="IPR006074">
    <property type="entry name" value="GTP1-OBG_CS"/>
</dbReference>
<dbReference type="InterPro" id="IPR014100">
    <property type="entry name" value="GTP-bd_Obg/CgtA"/>
</dbReference>
<proteinExistence type="inferred from homology"/>
<feature type="binding site" evidence="8">
    <location>
        <begin position="314"/>
        <end position="316"/>
    </location>
    <ligand>
        <name>GTP</name>
        <dbReference type="ChEBI" id="CHEBI:37565"/>
    </ligand>
</feature>
<comment type="similarity">
    <text evidence="1 8">Belongs to the TRAFAC class OBG-HflX-like GTPase superfamily. OBG GTPase family.</text>
</comment>
<dbReference type="PANTHER" id="PTHR11702:SF31">
    <property type="entry name" value="MITOCHONDRIAL RIBOSOME-ASSOCIATED GTPASE 2"/>
    <property type="match status" value="1"/>
</dbReference>
<comment type="subunit">
    <text evidence="8">Monomer.</text>
</comment>
<dbReference type="Gene3D" id="3.40.50.300">
    <property type="entry name" value="P-loop containing nucleotide triphosphate hydrolases"/>
    <property type="match status" value="1"/>
</dbReference>
<protein>
    <recommendedName>
        <fullName evidence="8">GTPase Obg</fullName>
        <ecNumber evidence="8">3.6.5.-</ecNumber>
    </recommendedName>
    <alternativeName>
        <fullName evidence="8">GTP-binding protein Obg</fullName>
    </alternativeName>
</protein>
<dbReference type="EMBL" id="FOMJ01000002">
    <property type="protein sequence ID" value="SFD15986.1"/>
    <property type="molecule type" value="Genomic_DNA"/>
</dbReference>
<dbReference type="GO" id="GO:0042254">
    <property type="term" value="P:ribosome biogenesis"/>
    <property type="evidence" value="ECO:0007669"/>
    <property type="project" value="UniProtKB-UniRule"/>
</dbReference>
<dbReference type="PROSITE" id="PS00905">
    <property type="entry name" value="GTP1_OBG"/>
    <property type="match status" value="1"/>
</dbReference>
<evidence type="ECO:0000256" key="8">
    <source>
        <dbReference type="HAMAP-Rule" id="MF_01454"/>
    </source>
</evidence>
<dbReference type="EC" id="3.6.5.-" evidence="8"/>
<dbReference type="Pfam" id="PF01926">
    <property type="entry name" value="MMR_HSR1"/>
    <property type="match status" value="1"/>
</dbReference>
<dbReference type="GO" id="GO:0005525">
    <property type="term" value="F:GTP binding"/>
    <property type="evidence" value="ECO:0007669"/>
    <property type="project" value="UniProtKB-UniRule"/>
</dbReference>
<dbReference type="SUPFAM" id="SSF82051">
    <property type="entry name" value="Obg GTP-binding protein N-terminal domain"/>
    <property type="match status" value="1"/>
</dbReference>
<evidence type="ECO:0000256" key="5">
    <source>
        <dbReference type="ARBA" id="ARBA00022801"/>
    </source>
</evidence>
<feature type="binding site" evidence="8">
    <location>
        <position position="173"/>
    </location>
    <ligand>
        <name>Mg(2+)</name>
        <dbReference type="ChEBI" id="CHEBI:18420"/>
    </ligand>
</feature>
<dbReference type="InterPro" id="IPR045086">
    <property type="entry name" value="OBG_GTPase"/>
</dbReference>
<dbReference type="GO" id="GO:0043022">
    <property type="term" value="F:ribosome binding"/>
    <property type="evidence" value="ECO:0007669"/>
    <property type="project" value="UniProtKB-ARBA"/>
</dbReference>
<evidence type="ECO:0000313" key="13">
    <source>
        <dbReference type="Proteomes" id="UP000198611"/>
    </source>
</evidence>
<evidence type="ECO:0000259" key="11">
    <source>
        <dbReference type="PROSITE" id="PS51883"/>
    </source>
</evidence>
<evidence type="ECO:0000259" key="10">
    <source>
        <dbReference type="PROSITE" id="PS51710"/>
    </source>
</evidence>
<dbReference type="STRING" id="1123397.SAMN05660831_00937"/>
<dbReference type="PROSITE" id="PS51883">
    <property type="entry name" value="OBG"/>
    <property type="match status" value="1"/>
</dbReference>
<gene>
    <name evidence="8" type="primary">obg</name>
    <name evidence="12" type="ORF">SAMN05660831_00937</name>
</gene>
<dbReference type="PRINTS" id="PR00326">
    <property type="entry name" value="GTP1OBG"/>
</dbReference>
<feature type="region of interest" description="Disordered" evidence="9">
    <location>
        <begin position="68"/>
        <end position="105"/>
    </location>
</feature>
<dbReference type="RefSeq" id="WP_093427596.1">
    <property type="nucleotide sequence ID" value="NZ_FOMJ01000002.1"/>
</dbReference>
<dbReference type="AlphaFoldDB" id="A0A1I1Q1H4"/>
<evidence type="ECO:0000256" key="3">
    <source>
        <dbReference type="ARBA" id="ARBA00022723"/>
    </source>
</evidence>
<dbReference type="InterPro" id="IPR036726">
    <property type="entry name" value="GTP1_OBG_dom_sf"/>
</dbReference>
<feature type="binding site" evidence="8">
    <location>
        <begin position="166"/>
        <end position="173"/>
    </location>
    <ligand>
        <name>GTP</name>
        <dbReference type="ChEBI" id="CHEBI:37565"/>
    </ligand>
</feature>
<keyword evidence="7 8" id="KW-0342">GTP-binding</keyword>
<dbReference type="InterPro" id="IPR006169">
    <property type="entry name" value="GTP1_OBG_dom"/>
</dbReference>
<dbReference type="SUPFAM" id="SSF52540">
    <property type="entry name" value="P-loop containing nucleoside triphosphate hydrolases"/>
    <property type="match status" value="1"/>
</dbReference>
<name>A0A1I1Q1H4_9GAMM</name>
<dbReference type="PIRSF" id="PIRSF002401">
    <property type="entry name" value="GTP_bd_Obg/CgtA"/>
    <property type="match status" value="1"/>
</dbReference>
<dbReference type="GO" id="GO:0003924">
    <property type="term" value="F:GTPase activity"/>
    <property type="evidence" value="ECO:0007669"/>
    <property type="project" value="UniProtKB-UniRule"/>
</dbReference>
<keyword evidence="4 8" id="KW-0547">Nucleotide-binding</keyword>
<dbReference type="GO" id="GO:0000287">
    <property type="term" value="F:magnesium ion binding"/>
    <property type="evidence" value="ECO:0007669"/>
    <property type="project" value="InterPro"/>
</dbReference>
<dbReference type="OrthoDB" id="9807318at2"/>
<evidence type="ECO:0000256" key="2">
    <source>
        <dbReference type="ARBA" id="ARBA00022490"/>
    </source>
</evidence>
<feature type="region of interest" description="Disordered" evidence="9">
    <location>
        <begin position="123"/>
        <end position="149"/>
    </location>
</feature>
<dbReference type="PROSITE" id="PS51710">
    <property type="entry name" value="G_OBG"/>
    <property type="match status" value="1"/>
</dbReference>